<dbReference type="AlphaFoldDB" id="A0A328B2S6"/>
<feature type="chain" id="PRO_5016459712" description="UrcA family protein" evidence="1">
    <location>
        <begin position="24"/>
        <end position="109"/>
    </location>
</feature>
<dbReference type="OrthoDB" id="9937010at2"/>
<evidence type="ECO:0000313" key="2">
    <source>
        <dbReference type="EMBL" id="RAK60815.1"/>
    </source>
</evidence>
<dbReference type="Proteomes" id="UP000249842">
    <property type="component" value="Unassembled WGS sequence"/>
</dbReference>
<dbReference type="RefSeq" id="WP_111458107.1">
    <property type="nucleotide sequence ID" value="NZ_QFYP01000001.1"/>
</dbReference>
<evidence type="ECO:0008006" key="4">
    <source>
        <dbReference type="Google" id="ProtNLM"/>
    </source>
</evidence>
<dbReference type="NCBIfam" id="TIGR04433">
    <property type="entry name" value="UrcA_uranyl"/>
    <property type="match status" value="1"/>
</dbReference>
<dbReference type="EMBL" id="QFYP01000001">
    <property type="protein sequence ID" value="RAK60815.1"/>
    <property type="molecule type" value="Genomic_DNA"/>
</dbReference>
<evidence type="ECO:0000256" key="1">
    <source>
        <dbReference type="SAM" id="SignalP"/>
    </source>
</evidence>
<evidence type="ECO:0000313" key="3">
    <source>
        <dbReference type="Proteomes" id="UP000249842"/>
    </source>
</evidence>
<organism evidence="2 3">
    <name type="scientific">Phenylobacterium hankyongense</name>
    <dbReference type="NCBI Taxonomy" id="1813876"/>
    <lineage>
        <taxon>Bacteria</taxon>
        <taxon>Pseudomonadati</taxon>
        <taxon>Pseudomonadota</taxon>
        <taxon>Alphaproteobacteria</taxon>
        <taxon>Caulobacterales</taxon>
        <taxon>Caulobacteraceae</taxon>
        <taxon>Phenylobacterium</taxon>
    </lineage>
</organism>
<comment type="caution">
    <text evidence="2">The sequence shown here is derived from an EMBL/GenBank/DDBJ whole genome shotgun (WGS) entry which is preliminary data.</text>
</comment>
<dbReference type="InterPro" id="IPR030972">
    <property type="entry name" value="UrcA_uranyl"/>
</dbReference>
<reference evidence="3" key="1">
    <citation type="submission" date="2018-05" db="EMBL/GenBank/DDBJ databases">
        <authorList>
            <person name="Li X."/>
        </authorList>
    </citation>
    <scope>NUCLEOTIDE SEQUENCE [LARGE SCALE GENOMIC DNA]</scope>
    <source>
        <strain evidence="3">HKS-05</strain>
    </source>
</reference>
<keyword evidence="1" id="KW-0732">Signal</keyword>
<sequence>MNRISVCAAASVFTLFSAGIVQAQDSMSVRVGDLNLNNSAGAQVALRRIDNAATRFCGPAMPMSLSDRAQRDSCHKQMTAKAVRTLGAPRVTALYQPETTVRLAQNDRR</sequence>
<name>A0A328B2S6_9CAUL</name>
<accession>A0A328B2S6</accession>
<feature type="signal peptide" evidence="1">
    <location>
        <begin position="1"/>
        <end position="23"/>
    </location>
</feature>
<protein>
    <recommendedName>
        <fullName evidence="4">UrcA family protein</fullName>
    </recommendedName>
</protein>
<proteinExistence type="predicted"/>
<keyword evidence="3" id="KW-1185">Reference proteome</keyword>
<gene>
    <name evidence="2" type="ORF">DJ021_13855</name>
</gene>